<dbReference type="EMBL" id="KQ992547">
    <property type="protein sequence ID" value="KZV50111.1"/>
    <property type="molecule type" value="Genomic_DNA"/>
</dbReference>
<dbReference type="Proteomes" id="UP000250235">
    <property type="component" value="Unassembled WGS sequence"/>
</dbReference>
<reference evidence="2 3" key="1">
    <citation type="journal article" date="2015" name="Proc. Natl. Acad. Sci. U.S.A.">
        <title>The resurrection genome of Boea hygrometrica: A blueprint for survival of dehydration.</title>
        <authorList>
            <person name="Xiao L."/>
            <person name="Yang G."/>
            <person name="Zhang L."/>
            <person name="Yang X."/>
            <person name="Zhao S."/>
            <person name="Ji Z."/>
            <person name="Zhou Q."/>
            <person name="Hu M."/>
            <person name="Wang Y."/>
            <person name="Chen M."/>
            <person name="Xu Y."/>
            <person name="Jin H."/>
            <person name="Xiao X."/>
            <person name="Hu G."/>
            <person name="Bao F."/>
            <person name="Hu Y."/>
            <person name="Wan P."/>
            <person name="Li L."/>
            <person name="Deng X."/>
            <person name="Kuang T."/>
            <person name="Xiang C."/>
            <person name="Zhu J.K."/>
            <person name="Oliver M.J."/>
            <person name="He Y."/>
        </authorList>
    </citation>
    <scope>NUCLEOTIDE SEQUENCE [LARGE SCALE GENOMIC DNA]</scope>
    <source>
        <strain evidence="3">cv. XS01</strain>
    </source>
</reference>
<accession>A0A2Z7CSS7</accession>
<evidence type="ECO:0000313" key="2">
    <source>
        <dbReference type="EMBL" id="KZV50111.1"/>
    </source>
</evidence>
<proteinExistence type="predicted"/>
<evidence type="ECO:0000313" key="3">
    <source>
        <dbReference type="Proteomes" id="UP000250235"/>
    </source>
</evidence>
<name>A0A2Z7CSS7_9LAMI</name>
<evidence type="ECO:0000256" key="1">
    <source>
        <dbReference type="SAM" id="MobiDB-lite"/>
    </source>
</evidence>
<dbReference type="AlphaFoldDB" id="A0A2Z7CSS7"/>
<sequence>MWQSSTMGVSRVAGPGDPLFSGMIIGPMDPCDHDMVKWQFIGEHAEPLGSLGLNGAGDDPVDEHIPTGEGNKPYLKYKLKQIRRELKKRAVAHKLRAKEAS</sequence>
<keyword evidence="3" id="KW-1185">Reference proteome</keyword>
<feature type="region of interest" description="Disordered" evidence="1">
    <location>
        <begin position="51"/>
        <end position="70"/>
    </location>
</feature>
<organism evidence="2 3">
    <name type="scientific">Dorcoceras hygrometricum</name>
    <dbReference type="NCBI Taxonomy" id="472368"/>
    <lineage>
        <taxon>Eukaryota</taxon>
        <taxon>Viridiplantae</taxon>
        <taxon>Streptophyta</taxon>
        <taxon>Embryophyta</taxon>
        <taxon>Tracheophyta</taxon>
        <taxon>Spermatophyta</taxon>
        <taxon>Magnoliopsida</taxon>
        <taxon>eudicotyledons</taxon>
        <taxon>Gunneridae</taxon>
        <taxon>Pentapetalae</taxon>
        <taxon>asterids</taxon>
        <taxon>lamiids</taxon>
        <taxon>Lamiales</taxon>
        <taxon>Gesneriaceae</taxon>
        <taxon>Didymocarpoideae</taxon>
        <taxon>Trichosporeae</taxon>
        <taxon>Loxocarpinae</taxon>
        <taxon>Dorcoceras</taxon>
    </lineage>
</organism>
<gene>
    <name evidence="2" type="ORF">F511_31493</name>
</gene>
<protein>
    <submittedName>
        <fullName evidence="2">Mitochondrial substrate carrier family protein Y</fullName>
    </submittedName>
</protein>